<gene>
    <name evidence="3" type="ORF">COX36_01510</name>
</gene>
<dbReference type="GO" id="GO:0004713">
    <property type="term" value="F:protein tyrosine kinase activity"/>
    <property type="evidence" value="ECO:0007669"/>
    <property type="project" value="TreeGrafter"/>
</dbReference>
<feature type="coiled-coil region" evidence="1">
    <location>
        <begin position="140"/>
        <end position="188"/>
    </location>
</feature>
<organism evidence="3 4">
    <name type="scientific">Candidatus Nealsonbacteria bacterium CG23_combo_of_CG06-09_8_20_14_all_38_19</name>
    <dbReference type="NCBI Taxonomy" id="1974721"/>
    <lineage>
        <taxon>Bacteria</taxon>
        <taxon>Candidatus Nealsoniibacteriota</taxon>
    </lineage>
</organism>
<keyword evidence="2" id="KW-0812">Transmembrane</keyword>
<dbReference type="PANTHER" id="PTHR32309">
    <property type="entry name" value="TYROSINE-PROTEIN KINASE"/>
    <property type="match status" value="1"/>
</dbReference>
<dbReference type="GO" id="GO:0005886">
    <property type="term" value="C:plasma membrane"/>
    <property type="evidence" value="ECO:0007669"/>
    <property type="project" value="TreeGrafter"/>
</dbReference>
<evidence type="ECO:0000313" key="4">
    <source>
        <dbReference type="Proteomes" id="UP000230273"/>
    </source>
</evidence>
<keyword evidence="1" id="KW-0175">Coiled coil</keyword>
<feature type="transmembrane region" description="Helical" evidence="2">
    <location>
        <begin position="28"/>
        <end position="46"/>
    </location>
</feature>
<dbReference type="EMBL" id="PCRP01000023">
    <property type="protein sequence ID" value="PIP23772.1"/>
    <property type="molecule type" value="Genomic_DNA"/>
</dbReference>
<reference evidence="3 4" key="1">
    <citation type="submission" date="2017-09" db="EMBL/GenBank/DDBJ databases">
        <title>Depth-based differentiation of microbial function through sediment-hosted aquifers and enrichment of novel symbionts in the deep terrestrial subsurface.</title>
        <authorList>
            <person name="Probst A.J."/>
            <person name="Ladd B."/>
            <person name="Jarett J.K."/>
            <person name="Geller-Mcgrath D.E."/>
            <person name="Sieber C.M."/>
            <person name="Emerson J.B."/>
            <person name="Anantharaman K."/>
            <person name="Thomas B.C."/>
            <person name="Malmstrom R."/>
            <person name="Stieglmeier M."/>
            <person name="Klingl A."/>
            <person name="Woyke T."/>
            <person name="Ryan C.M."/>
            <person name="Banfield J.F."/>
        </authorList>
    </citation>
    <scope>NUCLEOTIDE SEQUENCE [LARGE SCALE GENOMIC DNA]</scope>
    <source>
        <strain evidence="3">CG23_combo_of_CG06-09_8_20_14_all_38_19</strain>
    </source>
</reference>
<dbReference type="AlphaFoldDB" id="A0A2G9YX41"/>
<dbReference type="Proteomes" id="UP000230273">
    <property type="component" value="Unassembled WGS sequence"/>
</dbReference>
<dbReference type="InterPro" id="IPR050445">
    <property type="entry name" value="Bact_polysacc_biosynth/exp"/>
</dbReference>
<keyword evidence="2" id="KW-0472">Membrane</keyword>
<accession>A0A2G9YX41</accession>
<evidence type="ECO:0000256" key="2">
    <source>
        <dbReference type="SAM" id="Phobius"/>
    </source>
</evidence>
<proteinExistence type="predicted"/>
<evidence type="ECO:0000256" key="1">
    <source>
        <dbReference type="SAM" id="Coils"/>
    </source>
</evidence>
<feature type="transmembrane region" description="Helical" evidence="2">
    <location>
        <begin position="277"/>
        <end position="298"/>
    </location>
</feature>
<protein>
    <submittedName>
        <fullName evidence="3">Uncharacterized protein</fullName>
    </submittedName>
</protein>
<name>A0A2G9YX41_9BACT</name>
<dbReference type="PANTHER" id="PTHR32309:SF13">
    <property type="entry name" value="FERRIC ENTEROBACTIN TRANSPORT PROTEIN FEPE"/>
    <property type="match status" value="1"/>
</dbReference>
<evidence type="ECO:0000313" key="3">
    <source>
        <dbReference type="EMBL" id="PIP23772.1"/>
    </source>
</evidence>
<comment type="caution">
    <text evidence="3">The sequence shown here is derived from an EMBL/GenBank/DDBJ whole genome shotgun (WGS) entry which is preliminary data.</text>
</comment>
<keyword evidence="2" id="KW-1133">Transmembrane helix</keyword>
<sequence length="309" mass="35199">MEPQENYPSQEGEVDIVNWLRVILKRKITILVIFILTVGVTAFFSFRQPKTYKVDAVFNVAMIGGNPVKSADQVIGEAGSNIYRSSIKGKFGFSDASFPKIKFENPKDTDFVKMEAVCTDPETVKTIFEEIIKLIEKDQIEVTNNKKDFLNGRVELLKKNMEIIKKDIDNLKLRGNLLLVEKKNLEDREKALENLGPYDELDQQLNGSLFSLLDVREKISAKKEEIGKNNSQINNMELQINSFQTELDSLEQQMTEIKPMETIEAPAISENSTSSRFLFNTVIAAILGIFLGTFLAFSKEWWGKNKNRL</sequence>